<name>A0A918ZY82_9ACTN</name>
<accession>A0A918ZY82</accession>
<gene>
    <name evidence="1" type="ORF">GCM10014715_30890</name>
</gene>
<dbReference type="EMBL" id="BNBC01000012">
    <property type="protein sequence ID" value="GHE74146.1"/>
    <property type="molecule type" value="Genomic_DNA"/>
</dbReference>
<proteinExistence type="predicted"/>
<reference evidence="1" key="1">
    <citation type="journal article" date="2014" name="Int. J. Syst. Evol. Microbiol.">
        <title>Complete genome sequence of Corynebacterium casei LMG S-19264T (=DSM 44701T), isolated from a smear-ripened cheese.</title>
        <authorList>
            <consortium name="US DOE Joint Genome Institute (JGI-PGF)"/>
            <person name="Walter F."/>
            <person name="Albersmeier A."/>
            <person name="Kalinowski J."/>
            <person name="Ruckert C."/>
        </authorList>
    </citation>
    <scope>NUCLEOTIDE SEQUENCE</scope>
    <source>
        <strain evidence="1">JCM 3302</strain>
    </source>
</reference>
<organism evidence="1 2">
    <name type="scientific">Streptomyces spiralis</name>
    <dbReference type="NCBI Taxonomy" id="66376"/>
    <lineage>
        <taxon>Bacteria</taxon>
        <taxon>Bacillati</taxon>
        <taxon>Actinomycetota</taxon>
        <taxon>Actinomycetes</taxon>
        <taxon>Kitasatosporales</taxon>
        <taxon>Streptomycetaceae</taxon>
        <taxon>Streptomyces</taxon>
    </lineage>
</organism>
<sequence length="59" mass="6805">MGRARLEKDGTYHGDLPCRWCEALIAQGGRRRPRRYCNGWHRTKTYVSWVVTAVVGILS</sequence>
<reference evidence="1" key="2">
    <citation type="submission" date="2020-09" db="EMBL/GenBank/DDBJ databases">
        <authorList>
            <person name="Sun Q."/>
            <person name="Ohkuma M."/>
        </authorList>
    </citation>
    <scope>NUCLEOTIDE SEQUENCE</scope>
    <source>
        <strain evidence="1">JCM 3302</strain>
    </source>
</reference>
<comment type="caution">
    <text evidence="1">The sequence shown here is derived from an EMBL/GenBank/DDBJ whole genome shotgun (WGS) entry which is preliminary data.</text>
</comment>
<keyword evidence="2" id="KW-1185">Reference proteome</keyword>
<evidence type="ECO:0000313" key="1">
    <source>
        <dbReference type="EMBL" id="GHE74146.1"/>
    </source>
</evidence>
<dbReference type="AlphaFoldDB" id="A0A918ZY82"/>
<dbReference type="RefSeq" id="WP_189900590.1">
    <property type="nucleotide sequence ID" value="NZ_BNBC01000012.1"/>
</dbReference>
<dbReference type="Proteomes" id="UP000641386">
    <property type="component" value="Unassembled WGS sequence"/>
</dbReference>
<evidence type="ECO:0000313" key="2">
    <source>
        <dbReference type="Proteomes" id="UP000641386"/>
    </source>
</evidence>
<protein>
    <submittedName>
        <fullName evidence="1">Uncharacterized protein</fullName>
    </submittedName>
</protein>